<evidence type="ECO:0000313" key="2">
    <source>
        <dbReference type="EMBL" id="MCZ8517616.1"/>
    </source>
</evidence>
<evidence type="ECO:0000259" key="1">
    <source>
        <dbReference type="Pfam" id="PF20668"/>
    </source>
</evidence>
<dbReference type="RefSeq" id="WP_269886144.1">
    <property type="nucleotide sequence ID" value="NZ_JAQAGZ010000044.1"/>
</dbReference>
<proteinExistence type="predicted"/>
<accession>A0ABT4QL75</accession>
<dbReference type="Proteomes" id="UP001527882">
    <property type="component" value="Unassembled WGS sequence"/>
</dbReference>
<evidence type="ECO:0000313" key="3">
    <source>
        <dbReference type="Proteomes" id="UP001527882"/>
    </source>
</evidence>
<dbReference type="InterPro" id="IPR049212">
    <property type="entry name" value="DUF6815"/>
</dbReference>
<dbReference type="NCBIfam" id="NF033816">
    <property type="entry name" value="Cj0069_fam"/>
    <property type="match status" value="1"/>
</dbReference>
<dbReference type="EMBL" id="JAQAGZ010000044">
    <property type="protein sequence ID" value="MCZ8517616.1"/>
    <property type="molecule type" value="Genomic_DNA"/>
</dbReference>
<dbReference type="Pfam" id="PF20668">
    <property type="entry name" value="DUF6815"/>
    <property type="match status" value="1"/>
</dbReference>
<sequence>MNQDPRIAILWHGDRESRNNANVRDNKFSKVFETFQQYNVNAVPAVYHEDFVEEVRQQLSQVDGVLVWVNPIEGGRNRAILDRMLRDVASSGVFVSTHPDVILKLGTKEVLYQTREMSWGGGDIHLYKSIEELRQYLPVRLANGSSRVLKQNRGNNGNGVWRAELVESMTAPDPDPIVRILHALRDSTESEMRLSEFINQCGDYFIGDGQMIDQPFHSPVPDGMVRCYMTHNQVVGFGHQYVTALLRPQPGSGPLQPQPRIYHPETKPEFQALKIKMETEWIPQLQHLLDVDTESLPVIWDADFLYGPKTASGEDTYVLCEINVSSVHPFPDSALSRLVETTIASVLHYRKRTV</sequence>
<protein>
    <submittedName>
        <fullName evidence="2">Cj0069 family protein</fullName>
    </submittedName>
</protein>
<keyword evidence="3" id="KW-1185">Reference proteome</keyword>
<feature type="domain" description="DUF6815" evidence="1">
    <location>
        <begin position="222"/>
        <end position="327"/>
    </location>
</feature>
<organism evidence="2 3">
    <name type="scientific">Paenibacillus gyeongsangnamensis</name>
    <dbReference type="NCBI Taxonomy" id="3388067"/>
    <lineage>
        <taxon>Bacteria</taxon>
        <taxon>Bacillati</taxon>
        <taxon>Bacillota</taxon>
        <taxon>Bacilli</taxon>
        <taxon>Bacillales</taxon>
        <taxon>Paenibacillaceae</taxon>
        <taxon>Paenibacillus</taxon>
    </lineage>
</organism>
<comment type="caution">
    <text evidence="2">The sequence shown here is derived from an EMBL/GenBank/DDBJ whole genome shotgun (WGS) entry which is preliminary data.</text>
</comment>
<name>A0ABT4QL75_9BACL</name>
<gene>
    <name evidence="2" type="ORF">O9H85_35905</name>
</gene>
<reference evidence="2 3" key="1">
    <citation type="submission" date="2022-12" db="EMBL/GenBank/DDBJ databases">
        <title>Draft genome sequence of Paenibacillus sp. dW9.</title>
        <authorList>
            <person name="Choi E.-W."/>
            <person name="Kim D.-U."/>
        </authorList>
    </citation>
    <scope>NUCLEOTIDE SEQUENCE [LARGE SCALE GENOMIC DNA]</scope>
    <source>
        <strain evidence="3">dW9</strain>
    </source>
</reference>